<dbReference type="EMBL" id="HACA01031862">
    <property type="protein sequence ID" value="CDW49223.1"/>
    <property type="molecule type" value="Transcribed_RNA"/>
</dbReference>
<reference evidence="1" key="1">
    <citation type="submission" date="2014-05" db="EMBL/GenBank/DDBJ databases">
        <authorList>
            <person name="Chronopoulou M."/>
        </authorList>
    </citation>
    <scope>NUCLEOTIDE SEQUENCE</scope>
    <source>
        <tissue evidence="1">Whole organism</tissue>
    </source>
</reference>
<dbReference type="AlphaFoldDB" id="A0A0K2VFD9"/>
<proteinExistence type="predicted"/>
<name>A0A0K2VFD9_LEPSM</name>
<protein>
    <submittedName>
        <fullName evidence="1">Uncharacterized protein</fullName>
    </submittedName>
</protein>
<organism evidence="1">
    <name type="scientific">Lepeophtheirus salmonis</name>
    <name type="common">Salmon louse</name>
    <name type="synonym">Caligus salmonis</name>
    <dbReference type="NCBI Taxonomy" id="72036"/>
    <lineage>
        <taxon>Eukaryota</taxon>
        <taxon>Metazoa</taxon>
        <taxon>Ecdysozoa</taxon>
        <taxon>Arthropoda</taxon>
        <taxon>Crustacea</taxon>
        <taxon>Multicrustacea</taxon>
        <taxon>Hexanauplia</taxon>
        <taxon>Copepoda</taxon>
        <taxon>Siphonostomatoida</taxon>
        <taxon>Caligidae</taxon>
        <taxon>Lepeophtheirus</taxon>
    </lineage>
</organism>
<evidence type="ECO:0000313" key="1">
    <source>
        <dbReference type="EMBL" id="CDW49223.1"/>
    </source>
</evidence>
<accession>A0A0K2VFD9</accession>
<sequence length="43" mass="4887">MSIIIHLLKCFFQITRVILGSFSLNMSIVHSFSSLFVNIVSSR</sequence>